<organism evidence="1 2">
    <name type="scientific">Deinococcus aetherius</name>
    <dbReference type="NCBI Taxonomy" id="200252"/>
    <lineage>
        <taxon>Bacteria</taxon>
        <taxon>Thermotogati</taxon>
        <taxon>Deinococcota</taxon>
        <taxon>Deinococci</taxon>
        <taxon>Deinococcales</taxon>
        <taxon>Deinococcaceae</taxon>
        <taxon>Deinococcus</taxon>
    </lineage>
</organism>
<gene>
    <name evidence="1" type="ORF">DAETH_34550</name>
</gene>
<dbReference type="InterPro" id="IPR011990">
    <property type="entry name" value="TPR-like_helical_dom_sf"/>
</dbReference>
<protein>
    <recommendedName>
        <fullName evidence="3">Tetratricopeptide repeat protein</fullName>
    </recommendedName>
</protein>
<dbReference type="SUPFAM" id="SSF48452">
    <property type="entry name" value="TPR-like"/>
    <property type="match status" value="1"/>
</dbReference>
<evidence type="ECO:0000313" key="1">
    <source>
        <dbReference type="EMBL" id="BDP43486.1"/>
    </source>
</evidence>
<proteinExistence type="predicted"/>
<accession>A0ABN6RJF4</accession>
<geneLocation type="plasmid" evidence="1 2">
    <name>pDAETH-1</name>
</geneLocation>
<evidence type="ECO:0008006" key="3">
    <source>
        <dbReference type="Google" id="ProtNLM"/>
    </source>
</evidence>
<dbReference type="InterPro" id="IPR036388">
    <property type="entry name" value="WH-like_DNA-bd_sf"/>
</dbReference>
<evidence type="ECO:0000313" key="2">
    <source>
        <dbReference type="Proteomes" id="UP001064971"/>
    </source>
</evidence>
<keyword evidence="2" id="KW-1185">Reference proteome</keyword>
<reference evidence="1" key="1">
    <citation type="submission" date="2022-07" db="EMBL/GenBank/DDBJ databases">
        <title>Complete Genome Sequence of the Radioresistant Bacterium Deinococcus aetherius ST0316, Isolated from the Air Dust collected in Lower Stratosphere above Japan.</title>
        <authorList>
            <person name="Satoh K."/>
            <person name="Hagiwara K."/>
            <person name="Katsumata K."/>
            <person name="Kubo A."/>
            <person name="Yokobori S."/>
            <person name="Yamagishi A."/>
            <person name="Oono Y."/>
            <person name="Narumi I."/>
        </authorList>
    </citation>
    <scope>NUCLEOTIDE SEQUENCE</scope>
    <source>
        <strain evidence="1">ST0316</strain>
        <plasmid evidence="1">pDAETH-1</plasmid>
    </source>
</reference>
<sequence length="538" mass="58631">MRVGAFAELVAHVRALLAAGEWEAARLHVLSAARSVRSRSDGVLLRGIVEDVPRELWAGPEWARALGWVAYRSGDPELMAEVAARAPGAAPAFEAFLAGTRGRWDDALRLAEAGLGGPDAPVAARFRAQALRSLGGDWRPAFREALERAGGRDRGLVRLDFAVTLSWGGEDEAARAEFARAVSEVGGDPWAQASAGANLGITCLRLGDLRAAERALREALGWARREEGRRHLSLVWRGLGGVWRAHGEFPRARHAFREAERHAQSVPDRVLAMRGEARTLSLWGHSDEALAVLFEAARHADVLDEGRHPLFAEIAAERLRLGDREGARETLTRADEGRRDDARLAGVVRAELLRLEGREEEARESMRGVPGRDVWTLEVARLFPAAFALVGEEAIPPVPWTVRVSADGPVTAWMHGEALPLRPGRPAASLLALLLVRGGSVSRELALEALDLPGTGPDARRKELSRTLGELRDALGWPGAVTTDGQVIRLAPEPRWLPLELPPPERADVFCEGRLDEWVLDWRNEHGALTSPVVIEGT</sequence>
<dbReference type="EMBL" id="AP026561">
    <property type="protein sequence ID" value="BDP43486.1"/>
    <property type="molecule type" value="Genomic_DNA"/>
</dbReference>
<dbReference type="Gene3D" id="1.25.40.10">
    <property type="entry name" value="Tetratricopeptide repeat domain"/>
    <property type="match status" value="2"/>
</dbReference>
<dbReference type="Gene3D" id="1.10.10.10">
    <property type="entry name" value="Winged helix-like DNA-binding domain superfamily/Winged helix DNA-binding domain"/>
    <property type="match status" value="1"/>
</dbReference>
<keyword evidence="1" id="KW-0614">Plasmid</keyword>
<name>A0ABN6RJF4_9DEIO</name>
<dbReference type="Proteomes" id="UP001064971">
    <property type="component" value="Plasmid pDAETH-1"/>
</dbReference>